<comment type="similarity">
    <text evidence="8">Belongs to the TonB-dependent receptor family.</text>
</comment>
<keyword evidence="4 8" id="KW-0812">Transmembrane</keyword>
<keyword evidence="7 8" id="KW-0998">Cell outer membrane</keyword>
<dbReference type="Proteomes" id="UP000660862">
    <property type="component" value="Unassembled WGS sequence"/>
</dbReference>
<dbReference type="AlphaFoldDB" id="A0A917HE83"/>
<evidence type="ECO:0000313" key="11">
    <source>
        <dbReference type="Proteomes" id="UP000660862"/>
    </source>
</evidence>
<accession>A0A917HE83</accession>
<dbReference type="EMBL" id="BMER01000001">
    <property type="protein sequence ID" value="GGG76192.1"/>
    <property type="molecule type" value="Genomic_DNA"/>
</dbReference>
<comment type="caution">
    <text evidence="10">The sequence shown here is derived from an EMBL/GenBank/DDBJ whole genome shotgun (WGS) entry which is preliminary data.</text>
</comment>
<reference evidence="10" key="2">
    <citation type="submission" date="2020-09" db="EMBL/GenBank/DDBJ databases">
        <authorList>
            <person name="Sun Q."/>
            <person name="Zhou Y."/>
        </authorList>
    </citation>
    <scope>NUCLEOTIDE SEQUENCE</scope>
    <source>
        <strain evidence="10">CGMCC 1.12195</strain>
    </source>
</reference>
<proteinExistence type="inferred from homology"/>
<keyword evidence="3 8" id="KW-1134">Transmembrane beta strand</keyword>
<gene>
    <name evidence="10" type="ORF">GCM10007415_04930</name>
</gene>
<evidence type="ECO:0000256" key="4">
    <source>
        <dbReference type="ARBA" id="ARBA00022692"/>
    </source>
</evidence>
<name>A0A917HE83_9SPHI</name>
<dbReference type="Gene3D" id="2.40.170.20">
    <property type="entry name" value="TonB-dependent receptor, beta-barrel domain"/>
    <property type="match status" value="1"/>
</dbReference>
<sequence length="906" mass="101041">MVYAILAALAAKGQDVWPNVDLQVKNATFMEVAAAIEHQVPVRFFFDERQLDGLSVSIQTADRSLDEVLQQIFKGTAFQVIRMADDIFIIEGDPIQTELPAAYFGEAIQEVVGTQRVSAMETAEIASLPNKLYTIGYASAGKDTVLLTGKVIDLTSGAFVTAARIGINETDKTAMTDANGAFRLAIPKGYQTLYVNAAGITSANRQLLVNGDGQLIVGVNEKMTVLSEVVVNAEPSSNVSSSLSGVETLGIRQIKQTPVVFGEADVLRVVLALPGVLSVGEASTGFNVRGGAADQNLVLFEGKTIYNPTHFFGFFSAINPDIVENLELYKGSIPSRFGGRLSSVLDIAAKRGNRERLKGSGGIGLLTSRLALDGPLGNERTTFVAGLRSTYSNWLLTLLPKADFGKSRASFYDVDMQIEHIRRNDDTLHFSTYFSDDRFKLNSDTLYHYNNEALQFRWIHRSSDRLRWAFSGTYSGYRFGVRDELSSATDYQLTYRLRQTEVKIGADYRLGPAHLLQFGVQVKHYALNPGRMTGYSTTSLVKAVSLPGEQALEHAVYLEDHFTVDDRFSIDYGVRYSMFNAMGPGTVKKYLPDAPMSEATLIEAQRKGSGAFMKTYHGPEIRVSARYKLSDNTAIKAGYHTLRQYIHMISNTATMAPTDNWKLSDFNIRPQRGRQASLGLYRNFYGDQVETYIEAYHRVIHDYLDYKGGARLTMNPDIERDVLATEGEAYGVELMVRKKGGRLNGWLAYTYSRILLTADSPFQTERVNGGNPYPANYDRPHDVTLVSNFRFTQRFSVSFNFNYGTGRPITLPIARYDMNGSGRVFYSERNAYRIPDYYRADLSMNIEGNHKLKKLAHSSWAVGVYNVTGRKNAYSTYFVSERGQINGYQLSIFGNPIPFVTYNFKF</sequence>
<dbReference type="Gene3D" id="2.170.130.10">
    <property type="entry name" value="TonB-dependent receptor, plug domain"/>
    <property type="match status" value="1"/>
</dbReference>
<dbReference type="GO" id="GO:0009279">
    <property type="term" value="C:cell outer membrane"/>
    <property type="evidence" value="ECO:0007669"/>
    <property type="project" value="UniProtKB-SubCell"/>
</dbReference>
<evidence type="ECO:0000259" key="9">
    <source>
        <dbReference type="SMART" id="SM00965"/>
    </source>
</evidence>
<dbReference type="GO" id="GO:0015344">
    <property type="term" value="F:siderophore uptake transmembrane transporter activity"/>
    <property type="evidence" value="ECO:0007669"/>
    <property type="project" value="TreeGrafter"/>
</dbReference>
<keyword evidence="10" id="KW-0675">Receptor</keyword>
<evidence type="ECO:0000256" key="2">
    <source>
        <dbReference type="ARBA" id="ARBA00022448"/>
    </source>
</evidence>
<dbReference type="SUPFAM" id="SSF56935">
    <property type="entry name" value="Porins"/>
    <property type="match status" value="1"/>
</dbReference>
<dbReference type="Pfam" id="PF13715">
    <property type="entry name" value="CarbopepD_reg_2"/>
    <property type="match status" value="1"/>
</dbReference>
<evidence type="ECO:0000256" key="1">
    <source>
        <dbReference type="ARBA" id="ARBA00004571"/>
    </source>
</evidence>
<dbReference type="InterPro" id="IPR011662">
    <property type="entry name" value="Secretin/TonB_short_N"/>
</dbReference>
<evidence type="ECO:0000313" key="10">
    <source>
        <dbReference type="EMBL" id="GGG76192.1"/>
    </source>
</evidence>
<dbReference type="InterPro" id="IPR036942">
    <property type="entry name" value="Beta-barrel_TonB_sf"/>
</dbReference>
<dbReference type="InterPro" id="IPR012910">
    <property type="entry name" value="Plug_dom"/>
</dbReference>
<evidence type="ECO:0000256" key="5">
    <source>
        <dbReference type="ARBA" id="ARBA00022729"/>
    </source>
</evidence>
<keyword evidence="5" id="KW-0732">Signal</keyword>
<dbReference type="SMART" id="SM00965">
    <property type="entry name" value="STN"/>
    <property type="match status" value="1"/>
</dbReference>
<evidence type="ECO:0000256" key="8">
    <source>
        <dbReference type="PROSITE-ProRule" id="PRU01360"/>
    </source>
</evidence>
<dbReference type="InterPro" id="IPR037066">
    <property type="entry name" value="Plug_dom_sf"/>
</dbReference>
<evidence type="ECO:0000256" key="3">
    <source>
        <dbReference type="ARBA" id="ARBA00022452"/>
    </source>
</evidence>
<dbReference type="InterPro" id="IPR008969">
    <property type="entry name" value="CarboxyPept-like_regulatory"/>
</dbReference>
<dbReference type="Gene3D" id="2.60.40.1120">
    <property type="entry name" value="Carboxypeptidase-like, regulatory domain"/>
    <property type="match status" value="1"/>
</dbReference>
<dbReference type="InterPro" id="IPR039426">
    <property type="entry name" value="TonB-dep_rcpt-like"/>
</dbReference>
<evidence type="ECO:0000256" key="6">
    <source>
        <dbReference type="ARBA" id="ARBA00023136"/>
    </source>
</evidence>
<organism evidence="10 11">
    <name type="scientific">Parapedobacter pyrenivorans</name>
    <dbReference type="NCBI Taxonomy" id="1305674"/>
    <lineage>
        <taxon>Bacteria</taxon>
        <taxon>Pseudomonadati</taxon>
        <taxon>Bacteroidota</taxon>
        <taxon>Sphingobacteriia</taxon>
        <taxon>Sphingobacteriales</taxon>
        <taxon>Sphingobacteriaceae</taxon>
        <taxon>Parapedobacter</taxon>
    </lineage>
</organism>
<dbReference type="SUPFAM" id="SSF49464">
    <property type="entry name" value="Carboxypeptidase regulatory domain-like"/>
    <property type="match status" value="1"/>
</dbReference>
<dbReference type="PANTHER" id="PTHR30069:SF29">
    <property type="entry name" value="HEMOGLOBIN AND HEMOGLOBIN-HAPTOGLOBIN-BINDING PROTEIN 1-RELATED"/>
    <property type="match status" value="1"/>
</dbReference>
<comment type="subcellular location">
    <subcellularLocation>
        <location evidence="1 8">Cell outer membrane</location>
        <topology evidence="1 8">Multi-pass membrane protein</topology>
    </subcellularLocation>
</comment>
<dbReference type="Pfam" id="PF07715">
    <property type="entry name" value="Plug"/>
    <property type="match status" value="1"/>
</dbReference>
<protein>
    <submittedName>
        <fullName evidence="10">TonB-dependent receptor</fullName>
    </submittedName>
</protein>
<dbReference type="GO" id="GO:0044718">
    <property type="term" value="P:siderophore transmembrane transport"/>
    <property type="evidence" value="ECO:0007669"/>
    <property type="project" value="TreeGrafter"/>
</dbReference>
<evidence type="ECO:0000256" key="7">
    <source>
        <dbReference type="ARBA" id="ARBA00023237"/>
    </source>
</evidence>
<feature type="domain" description="Secretin/TonB short N-terminal" evidence="9">
    <location>
        <begin position="42"/>
        <end position="93"/>
    </location>
</feature>
<keyword evidence="2 8" id="KW-0813">Transport</keyword>
<reference evidence="10" key="1">
    <citation type="journal article" date="2014" name="Int. J. Syst. Evol. Microbiol.">
        <title>Complete genome sequence of Corynebacterium casei LMG S-19264T (=DSM 44701T), isolated from a smear-ripened cheese.</title>
        <authorList>
            <consortium name="US DOE Joint Genome Institute (JGI-PGF)"/>
            <person name="Walter F."/>
            <person name="Albersmeier A."/>
            <person name="Kalinowski J."/>
            <person name="Ruckert C."/>
        </authorList>
    </citation>
    <scope>NUCLEOTIDE SEQUENCE</scope>
    <source>
        <strain evidence="10">CGMCC 1.12195</strain>
    </source>
</reference>
<keyword evidence="11" id="KW-1185">Reference proteome</keyword>
<dbReference type="PANTHER" id="PTHR30069">
    <property type="entry name" value="TONB-DEPENDENT OUTER MEMBRANE RECEPTOR"/>
    <property type="match status" value="1"/>
</dbReference>
<keyword evidence="6 8" id="KW-0472">Membrane</keyword>
<dbReference type="PROSITE" id="PS52016">
    <property type="entry name" value="TONB_DEPENDENT_REC_3"/>
    <property type="match status" value="1"/>
</dbReference>